<dbReference type="PANTHER" id="PTHR45615">
    <property type="entry name" value="MYOSIN HEAVY CHAIN, NON-MUSCLE"/>
    <property type="match status" value="1"/>
</dbReference>
<feature type="compositionally biased region" description="Acidic residues" evidence="3">
    <location>
        <begin position="1003"/>
        <end position="1018"/>
    </location>
</feature>
<evidence type="ECO:0000313" key="6">
    <source>
        <dbReference type="Proteomes" id="UP000594454"/>
    </source>
</evidence>
<dbReference type="OrthoDB" id="2914378at2759"/>
<dbReference type="InterPro" id="IPR002928">
    <property type="entry name" value="Myosin_tail"/>
</dbReference>
<gene>
    <name evidence="5" type="ORF">HERILL_LOCUS15500</name>
</gene>
<keyword evidence="1 2" id="KW-0175">Coiled coil</keyword>
<evidence type="ECO:0000256" key="3">
    <source>
        <dbReference type="SAM" id="MobiDB-lite"/>
    </source>
</evidence>
<feature type="compositionally biased region" description="Basic and acidic residues" evidence="3">
    <location>
        <begin position="55"/>
        <end position="64"/>
    </location>
</feature>
<feature type="region of interest" description="Disordered" evidence="3">
    <location>
        <begin position="1"/>
        <end position="111"/>
    </location>
</feature>
<evidence type="ECO:0000256" key="1">
    <source>
        <dbReference type="ARBA" id="ARBA00023054"/>
    </source>
</evidence>
<feature type="compositionally biased region" description="Low complexity" evidence="3">
    <location>
        <begin position="1066"/>
        <end position="1080"/>
    </location>
</feature>
<evidence type="ECO:0000313" key="5">
    <source>
        <dbReference type="EMBL" id="CAD7093200.1"/>
    </source>
</evidence>
<feature type="domain" description="Myosin tail" evidence="4">
    <location>
        <begin position="370"/>
        <end position="741"/>
    </location>
</feature>
<dbReference type="Pfam" id="PF01576">
    <property type="entry name" value="Myosin_tail_1"/>
    <property type="match status" value="1"/>
</dbReference>
<dbReference type="GO" id="GO:0051015">
    <property type="term" value="F:actin filament binding"/>
    <property type="evidence" value="ECO:0007669"/>
    <property type="project" value="TreeGrafter"/>
</dbReference>
<feature type="region of interest" description="Disordered" evidence="3">
    <location>
        <begin position="1059"/>
        <end position="1092"/>
    </location>
</feature>
<dbReference type="GO" id="GO:0016460">
    <property type="term" value="C:myosin II complex"/>
    <property type="evidence" value="ECO:0007669"/>
    <property type="project" value="TreeGrafter"/>
</dbReference>
<feature type="region of interest" description="Disordered" evidence="3">
    <location>
        <begin position="323"/>
        <end position="346"/>
    </location>
</feature>
<dbReference type="Gene3D" id="1.20.5.340">
    <property type="match status" value="1"/>
</dbReference>
<feature type="coiled-coil region" evidence="2">
    <location>
        <begin position="366"/>
        <end position="414"/>
    </location>
</feature>
<dbReference type="Proteomes" id="UP000594454">
    <property type="component" value="Chromosome 6"/>
</dbReference>
<organism evidence="5 6">
    <name type="scientific">Hermetia illucens</name>
    <name type="common">Black soldier fly</name>
    <dbReference type="NCBI Taxonomy" id="343691"/>
    <lineage>
        <taxon>Eukaryota</taxon>
        <taxon>Metazoa</taxon>
        <taxon>Ecdysozoa</taxon>
        <taxon>Arthropoda</taxon>
        <taxon>Hexapoda</taxon>
        <taxon>Insecta</taxon>
        <taxon>Pterygota</taxon>
        <taxon>Neoptera</taxon>
        <taxon>Endopterygota</taxon>
        <taxon>Diptera</taxon>
        <taxon>Brachycera</taxon>
        <taxon>Stratiomyomorpha</taxon>
        <taxon>Stratiomyidae</taxon>
        <taxon>Hermetiinae</taxon>
        <taxon>Hermetia</taxon>
    </lineage>
</organism>
<dbReference type="PANTHER" id="PTHR45615:SF36">
    <property type="entry name" value="MYOSIN HEAVY CHAIN-LIKE, ISOFORM B-RELATED"/>
    <property type="match status" value="1"/>
</dbReference>
<reference evidence="5 6" key="1">
    <citation type="submission" date="2020-11" db="EMBL/GenBank/DDBJ databases">
        <authorList>
            <person name="Wallbank WR R."/>
            <person name="Pardo Diaz C."/>
            <person name="Kozak K."/>
            <person name="Martin S."/>
            <person name="Jiggins C."/>
            <person name="Moest M."/>
            <person name="Warren A I."/>
            <person name="Generalovic N T."/>
            <person name="Byers J.R.P. K."/>
            <person name="Montejo-Kovacevich G."/>
            <person name="Yen C E."/>
        </authorList>
    </citation>
    <scope>NUCLEOTIDE SEQUENCE [LARGE SCALE GENOMIC DNA]</scope>
</reference>
<feature type="compositionally biased region" description="Polar residues" evidence="3">
    <location>
        <begin position="7"/>
        <end position="22"/>
    </location>
</feature>
<dbReference type="GO" id="GO:0031032">
    <property type="term" value="P:actomyosin structure organization"/>
    <property type="evidence" value="ECO:0007669"/>
    <property type="project" value="TreeGrafter"/>
</dbReference>
<evidence type="ECO:0000256" key="2">
    <source>
        <dbReference type="SAM" id="Coils"/>
    </source>
</evidence>
<feature type="region of interest" description="Disordered" evidence="3">
    <location>
        <begin position="1002"/>
        <end position="1033"/>
    </location>
</feature>
<dbReference type="GO" id="GO:0032982">
    <property type="term" value="C:myosin filament"/>
    <property type="evidence" value="ECO:0007669"/>
    <property type="project" value="TreeGrafter"/>
</dbReference>
<dbReference type="AlphaFoldDB" id="A0A7R8V5F8"/>
<evidence type="ECO:0000259" key="4">
    <source>
        <dbReference type="Pfam" id="PF01576"/>
    </source>
</evidence>
<feature type="coiled-coil region" evidence="2">
    <location>
        <begin position="452"/>
        <end position="1001"/>
    </location>
</feature>
<dbReference type="InParanoid" id="A0A7R8V5F8"/>
<feature type="compositionally biased region" description="Pro residues" evidence="3">
    <location>
        <begin position="77"/>
        <end position="87"/>
    </location>
</feature>
<accession>A0A7R8V5F8</accession>
<proteinExistence type="predicted"/>
<protein>
    <recommendedName>
        <fullName evidence="4">Myosin tail domain-containing protein</fullName>
    </recommendedName>
</protein>
<dbReference type="GO" id="GO:0005737">
    <property type="term" value="C:cytoplasm"/>
    <property type="evidence" value="ECO:0007669"/>
    <property type="project" value="TreeGrafter"/>
</dbReference>
<feature type="compositionally biased region" description="Low complexity" evidence="3">
    <location>
        <begin position="150"/>
        <end position="177"/>
    </location>
</feature>
<feature type="region of interest" description="Disordered" evidence="3">
    <location>
        <begin position="127"/>
        <end position="195"/>
    </location>
</feature>
<name>A0A7R8V5F8_HERIL</name>
<feature type="compositionally biased region" description="Polar residues" evidence="3">
    <location>
        <begin position="30"/>
        <end position="47"/>
    </location>
</feature>
<keyword evidence="6" id="KW-1185">Reference proteome</keyword>
<dbReference type="EMBL" id="LR899014">
    <property type="protein sequence ID" value="CAD7093200.1"/>
    <property type="molecule type" value="Genomic_DNA"/>
</dbReference>
<sequence length="1092" mass="125194">MAPNPPSTNISSQPNTLHNDTLPSELAQKSDPNNFQKIRTNNHTKQNLPPFPTRPKLEPQKVDLENNAPTSPLKTPRSPPPTPPPSQTYPRKQYTKLQPRSPIDVPLSDSPIKGIPLQVSLKLPIGKPSKLDITNGLPPKPPTVLRSRESSIFSSRSPSPVSSRSTRSYLSSASSNSVYRPSQHRSTTPRRVFPQSYSNGHGLNIYQMQSLEPSPVVFDANMSFILGCNKQPIRQSLRPSPSFTEPQTTSNYLSNKIDNFLKRTDHVMEEWKCMHGKNGRKIDEDTISLIEKQRERSVDRSSQGRSKSATNILIKGYQLTKSLPPTERSRSNSVARNFSDDDDRTIIDGDELSEMTVDLAEERSAANITSERLEAETAERLKLEKELQEQQTKVKNLQETSEKLEMELICAKSDLNGISEDEDPDNEDSGGVYKLKYERTARELEFTKRRLQTQHEHDLEQLVGLKKQLEKKLADAYEEVEEQRQVVGQWKRKAQKMTNEMNDLRMLLEEQNSRNNLLEKKQRKFDSECQSLQDAARQERQAKDRLAREKDVLIAEKFTLEQNLADTRLELELKEEKLTALQRELDEMTFGGGTEEEFAQLRRSKLDLERRLKEQEEELDEMAGQVQLLEQAKLRLEMSLETMRKESKREAQQRDDELEEARGNAYKKIKALECQLETEHEERTLLVREKHELERRLQAAEEQDRADRQAEEAINQKLRRDLRKYKALLKDAHAQLERAKAESPGKALIRQLRNQLEDAEAARTVAMKARQSAEAELAETQTSYEEAVRAKQDAEDRAAAAQRDRSELQAQIEENEEEMAELMKKYSATVKQLNNEQSAMSEYEIRISELEAERSSLKEQVSELQSRLENVENQSDPSAVVHSKRLELRTKELESRLELEQATRARLEIQANRHKDALEKLQNEISQSKVREMQSQDAVKKSQKNLRELREELHSITNREQESVTRRKDLEKRLEAAESECTSLRNDLRLALQRIADLQQAMEEGDDDDVTESDDSESTEASMSDLEQRLRPIQTKRMLAVSMTKDTANGISDTTLVIRERKSDNSPRITITSPSTTSIPDMSLKNGDASYA</sequence>